<protein>
    <submittedName>
        <fullName evidence="1">Uncharacterized protein K0031E03.37</fullName>
    </submittedName>
</protein>
<gene>
    <name evidence="1" type="primary">K0031E03.37</name>
</gene>
<proteinExistence type="predicted"/>
<dbReference type="AlphaFoldDB" id="C8TEX8"/>
<name>C8TEX8_ORYSI</name>
<accession>C8TEX8</accession>
<sequence>MAVSMPMSLTTRMSTCSQARMTVLRLARLSPMLMPQMEVVHEDLLLHCAQKGNNVELHTCPHNKRNNLSFIFDGEKRTEGSGHPGPTHSISPQGLNQYKIVLTIGILSPS</sequence>
<evidence type="ECO:0000313" key="1">
    <source>
        <dbReference type="EMBL" id="BAI39697.1"/>
    </source>
</evidence>
<dbReference type="EMBL" id="AP009079">
    <property type="protein sequence ID" value="BAI39697.1"/>
    <property type="molecule type" value="Genomic_DNA"/>
</dbReference>
<organism evidence="1">
    <name type="scientific">Oryza sativa subsp. indica</name>
    <name type="common">Rice</name>
    <dbReference type="NCBI Taxonomy" id="39946"/>
    <lineage>
        <taxon>Eukaryota</taxon>
        <taxon>Viridiplantae</taxon>
        <taxon>Streptophyta</taxon>
        <taxon>Embryophyta</taxon>
        <taxon>Tracheophyta</taxon>
        <taxon>Spermatophyta</taxon>
        <taxon>Magnoliopsida</taxon>
        <taxon>Liliopsida</taxon>
        <taxon>Poales</taxon>
        <taxon>Poaceae</taxon>
        <taxon>BOP clade</taxon>
        <taxon>Oryzoideae</taxon>
        <taxon>Oryzeae</taxon>
        <taxon>Oryzinae</taxon>
        <taxon>Oryza</taxon>
        <taxon>Oryza sativa</taxon>
    </lineage>
</organism>
<reference evidence="1" key="1">
    <citation type="journal article" date="2009" name="Plant J.">
        <title>Comparative analysis of complete orthologous centromeres from two subspecies of rice reveals rapid variation of centromere organization and structure.</title>
        <authorList>
            <person name="Wu J."/>
            <person name="Fujisawa M."/>
            <person name="Tian Z."/>
            <person name="Yamagata H."/>
            <person name="Kamiya K."/>
            <person name="Shibata M."/>
            <person name="Hosokawa S."/>
            <person name="Ito Y."/>
            <person name="Hamada M."/>
            <person name="Katagiri S."/>
            <person name="Kurita K."/>
            <person name="Yamamoto M."/>
            <person name="Kikuta A."/>
            <person name="Machita K."/>
            <person name="Karasawa W."/>
            <person name="Kanamori H."/>
            <person name="Namiki N."/>
            <person name="Mizuno H."/>
            <person name="Ma J."/>
            <person name="Sasaki T."/>
            <person name="Matsumoto T."/>
        </authorList>
    </citation>
    <scope>NUCLEOTIDE SEQUENCE</scope>
</reference>